<feature type="compositionally biased region" description="Polar residues" evidence="1">
    <location>
        <begin position="10"/>
        <end position="21"/>
    </location>
</feature>
<reference evidence="2" key="1">
    <citation type="submission" date="2018-02" db="EMBL/GenBank/DDBJ databases">
        <title>Rhizophora mucronata_Transcriptome.</title>
        <authorList>
            <person name="Meera S.P."/>
            <person name="Sreeshan A."/>
            <person name="Augustine A."/>
        </authorList>
    </citation>
    <scope>NUCLEOTIDE SEQUENCE</scope>
    <source>
        <tissue evidence="2">Leaf</tissue>
    </source>
</reference>
<evidence type="ECO:0000256" key="1">
    <source>
        <dbReference type="SAM" id="MobiDB-lite"/>
    </source>
</evidence>
<proteinExistence type="predicted"/>
<dbReference type="EMBL" id="GGEC01062660">
    <property type="protein sequence ID" value="MBX43144.1"/>
    <property type="molecule type" value="Transcribed_RNA"/>
</dbReference>
<dbReference type="AlphaFoldDB" id="A0A2P2NL28"/>
<accession>A0A2P2NL28</accession>
<name>A0A2P2NL28_RHIMU</name>
<protein>
    <submittedName>
        <fullName evidence="2">Uncharacterized protein</fullName>
    </submittedName>
</protein>
<feature type="region of interest" description="Disordered" evidence="1">
    <location>
        <begin position="1"/>
        <end position="21"/>
    </location>
</feature>
<organism evidence="2">
    <name type="scientific">Rhizophora mucronata</name>
    <name type="common">Asiatic mangrove</name>
    <dbReference type="NCBI Taxonomy" id="61149"/>
    <lineage>
        <taxon>Eukaryota</taxon>
        <taxon>Viridiplantae</taxon>
        <taxon>Streptophyta</taxon>
        <taxon>Embryophyta</taxon>
        <taxon>Tracheophyta</taxon>
        <taxon>Spermatophyta</taxon>
        <taxon>Magnoliopsida</taxon>
        <taxon>eudicotyledons</taxon>
        <taxon>Gunneridae</taxon>
        <taxon>Pentapetalae</taxon>
        <taxon>rosids</taxon>
        <taxon>fabids</taxon>
        <taxon>Malpighiales</taxon>
        <taxon>Rhizophoraceae</taxon>
        <taxon>Rhizophora</taxon>
    </lineage>
</organism>
<evidence type="ECO:0000313" key="2">
    <source>
        <dbReference type="EMBL" id="MBX43144.1"/>
    </source>
</evidence>
<sequence>MIKKIFGKGSENQISNSYKNH</sequence>